<evidence type="ECO:0000256" key="4">
    <source>
        <dbReference type="ARBA" id="ARBA00023015"/>
    </source>
</evidence>
<dbReference type="GO" id="GO:0000978">
    <property type="term" value="F:RNA polymerase II cis-regulatory region sequence-specific DNA binding"/>
    <property type="evidence" value="ECO:0007669"/>
    <property type="project" value="TreeGrafter"/>
</dbReference>
<evidence type="ECO:0000259" key="9">
    <source>
        <dbReference type="PROSITE" id="PS51030"/>
    </source>
</evidence>
<dbReference type="GO" id="GO:0030154">
    <property type="term" value="P:cell differentiation"/>
    <property type="evidence" value="ECO:0007669"/>
    <property type="project" value="TreeGrafter"/>
</dbReference>
<dbReference type="Gene3D" id="1.10.565.10">
    <property type="entry name" value="Retinoid X Receptor"/>
    <property type="match status" value="2"/>
</dbReference>
<dbReference type="PRINTS" id="PR00047">
    <property type="entry name" value="STROIDFINGER"/>
</dbReference>
<dbReference type="AlphaFoldDB" id="A0A7R9QKE0"/>
<dbReference type="SMART" id="SM00399">
    <property type="entry name" value="ZnF_C4"/>
    <property type="match status" value="1"/>
</dbReference>
<sequence length="401" mass="46457">MSQKKVQLKCDICGDNAVGRNFGAITCESCKVFFRRANLKNRELIQRTGPKKRGKVANNKKKVLNTDNTVDDTSVDTNTGGILEYFRDNTVLDNIFDSNDEIHVNQIISTFENNMTDNESETMFESEVQLSLKPVFKQITDYKSFNDLESKRLSELFNACNVFTYKSFCTINRIEITDILELYRAWGDKMDQDMVDLVKFTKTLSTFGDICLNDQLALIKYGCLEYEKRNMYTVYKAYINKIIPQWNQDFIILDLLTAILLFNPNRPNLMHNEVIKAEQQLYIYLLQRYLIQQNRYEWESQSKLQQLMNILMDLQIISDIEKQNGIPNYLIDIGVRYGITDRTSDQIRSYVLVSAHFEKIRPNLNHQSGSHRGCGDNRQTDPMVRSSGCVHSLETGIIPAE</sequence>
<proteinExistence type="predicted"/>
<evidence type="ECO:0000256" key="7">
    <source>
        <dbReference type="ARBA" id="ARBA00023170"/>
    </source>
</evidence>
<keyword evidence="7" id="KW-0675">Receptor</keyword>
<keyword evidence="2" id="KW-0863">Zinc-finger</keyword>
<keyword evidence="4" id="KW-0805">Transcription regulation</keyword>
<evidence type="ECO:0000313" key="11">
    <source>
        <dbReference type="Proteomes" id="UP000728032"/>
    </source>
</evidence>
<reference evidence="10" key="1">
    <citation type="submission" date="2020-11" db="EMBL/GenBank/DDBJ databases">
        <authorList>
            <person name="Tran Van P."/>
        </authorList>
    </citation>
    <scope>NUCLEOTIDE SEQUENCE</scope>
</reference>
<name>A0A7R9QKE0_9ACAR</name>
<keyword evidence="1" id="KW-0479">Metal-binding</keyword>
<dbReference type="Pfam" id="PF00105">
    <property type="entry name" value="zf-C4"/>
    <property type="match status" value="1"/>
</dbReference>
<keyword evidence="3" id="KW-0862">Zinc</keyword>
<dbReference type="Proteomes" id="UP000728032">
    <property type="component" value="Unassembled WGS sequence"/>
</dbReference>
<dbReference type="InterPro" id="IPR001628">
    <property type="entry name" value="Znf_hrmn_rcpt"/>
</dbReference>
<dbReference type="InterPro" id="IPR013088">
    <property type="entry name" value="Znf_NHR/GATA"/>
</dbReference>
<evidence type="ECO:0000256" key="1">
    <source>
        <dbReference type="ARBA" id="ARBA00022723"/>
    </source>
</evidence>
<gene>
    <name evidence="10" type="ORF">ONB1V03_LOCUS7204</name>
</gene>
<dbReference type="PANTHER" id="PTHR24082:SF283">
    <property type="entry name" value="NUCLEAR HORMONE RECEPTOR HR96"/>
    <property type="match status" value="1"/>
</dbReference>
<dbReference type="SMART" id="SM00430">
    <property type="entry name" value="HOLI"/>
    <property type="match status" value="1"/>
</dbReference>
<dbReference type="SUPFAM" id="SSF48508">
    <property type="entry name" value="Nuclear receptor ligand-binding domain"/>
    <property type="match status" value="1"/>
</dbReference>
<dbReference type="GO" id="GO:0004879">
    <property type="term" value="F:nuclear receptor activity"/>
    <property type="evidence" value="ECO:0007669"/>
    <property type="project" value="TreeGrafter"/>
</dbReference>
<dbReference type="PANTHER" id="PTHR24082">
    <property type="entry name" value="NUCLEAR HORMONE RECEPTOR"/>
    <property type="match status" value="1"/>
</dbReference>
<dbReference type="EMBL" id="OC918380">
    <property type="protein sequence ID" value="CAD7649280.1"/>
    <property type="molecule type" value="Genomic_DNA"/>
</dbReference>
<dbReference type="GO" id="GO:0008270">
    <property type="term" value="F:zinc ion binding"/>
    <property type="evidence" value="ECO:0007669"/>
    <property type="project" value="UniProtKB-KW"/>
</dbReference>
<keyword evidence="8" id="KW-0539">Nucleus</keyword>
<keyword evidence="6" id="KW-0804">Transcription</keyword>
<dbReference type="GO" id="GO:0045944">
    <property type="term" value="P:positive regulation of transcription by RNA polymerase II"/>
    <property type="evidence" value="ECO:0007669"/>
    <property type="project" value="TreeGrafter"/>
</dbReference>
<evidence type="ECO:0000256" key="6">
    <source>
        <dbReference type="ARBA" id="ARBA00023163"/>
    </source>
</evidence>
<evidence type="ECO:0000256" key="3">
    <source>
        <dbReference type="ARBA" id="ARBA00022833"/>
    </source>
</evidence>
<dbReference type="InterPro" id="IPR000536">
    <property type="entry name" value="Nucl_hrmn_rcpt_lig-bd"/>
</dbReference>
<organism evidence="10">
    <name type="scientific">Oppiella nova</name>
    <dbReference type="NCBI Taxonomy" id="334625"/>
    <lineage>
        <taxon>Eukaryota</taxon>
        <taxon>Metazoa</taxon>
        <taxon>Ecdysozoa</taxon>
        <taxon>Arthropoda</taxon>
        <taxon>Chelicerata</taxon>
        <taxon>Arachnida</taxon>
        <taxon>Acari</taxon>
        <taxon>Acariformes</taxon>
        <taxon>Sarcoptiformes</taxon>
        <taxon>Oribatida</taxon>
        <taxon>Brachypylina</taxon>
        <taxon>Oppioidea</taxon>
        <taxon>Oppiidae</taxon>
        <taxon>Oppiella</taxon>
    </lineage>
</organism>
<dbReference type="PROSITE" id="PS51030">
    <property type="entry name" value="NUCLEAR_REC_DBD_2"/>
    <property type="match status" value="1"/>
</dbReference>
<dbReference type="SUPFAM" id="SSF57716">
    <property type="entry name" value="Glucocorticoid receptor-like (DNA-binding domain)"/>
    <property type="match status" value="1"/>
</dbReference>
<keyword evidence="11" id="KW-1185">Reference proteome</keyword>
<feature type="domain" description="Nuclear receptor" evidence="9">
    <location>
        <begin position="7"/>
        <end position="37"/>
    </location>
</feature>
<dbReference type="InterPro" id="IPR050234">
    <property type="entry name" value="Nuclear_hormone_rcpt_NR1"/>
</dbReference>
<dbReference type="EMBL" id="CAJPVJ010003555">
    <property type="protein sequence ID" value="CAG2167707.1"/>
    <property type="molecule type" value="Genomic_DNA"/>
</dbReference>
<evidence type="ECO:0000256" key="2">
    <source>
        <dbReference type="ARBA" id="ARBA00022771"/>
    </source>
</evidence>
<dbReference type="Gene3D" id="3.30.50.10">
    <property type="entry name" value="Erythroid Transcription Factor GATA-1, subunit A"/>
    <property type="match status" value="1"/>
</dbReference>
<evidence type="ECO:0000256" key="8">
    <source>
        <dbReference type="ARBA" id="ARBA00023242"/>
    </source>
</evidence>
<dbReference type="PROSITE" id="PS00031">
    <property type="entry name" value="NUCLEAR_REC_DBD_1"/>
    <property type="match status" value="1"/>
</dbReference>
<dbReference type="OrthoDB" id="6352325at2759"/>
<accession>A0A7R9QKE0</accession>
<protein>
    <recommendedName>
        <fullName evidence="9">Nuclear receptor domain-containing protein</fullName>
    </recommendedName>
</protein>
<evidence type="ECO:0000256" key="5">
    <source>
        <dbReference type="ARBA" id="ARBA00023125"/>
    </source>
</evidence>
<dbReference type="GO" id="GO:0000122">
    <property type="term" value="P:negative regulation of transcription by RNA polymerase II"/>
    <property type="evidence" value="ECO:0007669"/>
    <property type="project" value="TreeGrafter"/>
</dbReference>
<dbReference type="InterPro" id="IPR035500">
    <property type="entry name" value="NHR-like_dom_sf"/>
</dbReference>
<evidence type="ECO:0000313" key="10">
    <source>
        <dbReference type="EMBL" id="CAD7649280.1"/>
    </source>
</evidence>
<keyword evidence="5" id="KW-0238">DNA-binding</keyword>